<dbReference type="SFLD" id="SFLDG00358">
    <property type="entry name" value="Main_(cytGST)"/>
    <property type="match status" value="1"/>
</dbReference>
<dbReference type="SUPFAM" id="SSF47616">
    <property type="entry name" value="GST C-terminal domain-like"/>
    <property type="match status" value="1"/>
</dbReference>
<dbReference type="GO" id="GO:0004364">
    <property type="term" value="F:glutathione transferase activity"/>
    <property type="evidence" value="ECO:0007669"/>
    <property type="project" value="TreeGrafter"/>
</dbReference>
<protein>
    <recommendedName>
        <fullName evidence="6">Glutathione S-transferase</fullName>
    </recommendedName>
</protein>
<sequence length="241" mass="28410">MVLIKYWGFSASQPCRTVLYVLRSLGIEYEHHEIRPRLDTRAEWFMSINRFSGAPAIEYNGTKMIESVAISRFLCSKYDQEYMLFPKDEVARQKVDALLDINACYLRPVFMNSYWDLKLSQICFNAPERDEEFTSTTFDSIKINLGHLDQIVKSNKKNHSLENCTSLSGSNKTLADVQIYNEVYNVAYQLEINLKEDFPYLQEWYDSFQNDQLMKELDQEMIISFDNIIKMYKEILDKQES</sequence>
<dbReference type="InterPro" id="IPR036249">
    <property type="entry name" value="Thioredoxin-like_sf"/>
</dbReference>
<name>A0AAD1XVE5_EUPCR</name>
<dbReference type="Pfam" id="PF14497">
    <property type="entry name" value="GST_C_3"/>
    <property type="match status" value="1"/>
</dbReference>
<evidence type="ECO:0000313" key="4">
    <source>
        <dbReference type="EMBL" id="CAI2379614.1"/>
    </source>
</evidence>
<dbReference type="SUPFAM" id="SSF52833">
    <property type="entry name" value="Thioredoxin-like"/>
    <property type="match status" value="1"/>
</dbReference>
<dbReference type="SFLD" id="SFLDS00019">
    <property type="entry name" value="Glutathione_Transferase_(cytos"/>
    <property type="match status" value="1"/>
</dbReference>
<dbReference type="PANTHER" id="PTHR43969">
    <property type="entry name" value="GLUTATHIONE S TRANSFERASE D10, ISOFORM A-RELATED"/>
    <property type="match status" value="1"/>
</dbReference>
<dbReference type="GO" id="GO:0006749">
    <property type="term" value="P:glutathione metabolic process"/>
    <property type="evidence" value="ECO:0007669"/>
    <property type="project" value="TreeGrafter"/>
</dbReference>
<dbReference type="InterPro" id="IPR004045">
    <property type="entry name" value="Glutathione_S-Trfase_N"/>
</dbReference>
<dbReference type="Gene3D" id="3.40.30.10">
    <property type="entry name" value="Glutaredoxin"/>
    <property type="match status" value="1"/>
</dbReference>
<dbReference type="PROSITE" id="PS50405">
    <property type="entry name" value="GST_CTER"/>
    <property type="match status" value="1"/>
</dbReference>
<feature type="domain" description="GST C-terminal" evidence="3">
    <location>
        <begin position="88"/>
        <end position="235"/>
    </location>
</feature>
<dbReference type="Pfam" id="PF13417">
    <property type="entry name" value="GST_N_3"/>
    <property type="match status" value="1"/>
</dbReference>
<comment type="caution">
    <text evidence="4">The sequence shown here is derived from an EMBL/GenBank/DDBJ whole genome shotgun (WGS) entry which is preliminary data.</text>
</comment>
<dbReference type="Gene3D" id="1.20.1050.10">
    <property type="match status" value="1"/>
</dbReference>
<dbReference type="Proteomes" id="UP001295684">
    <property type="component" value="Unassembled WGS sequence"/>
</dbReference>
<dbReference type="PANTHER" id="PTHR43969:SF9">
    <property type="entry name" value="GLUTATHIONE S TRANSFERASE D10, ISOFORM A-RELATED"/>
    <property type="match status" value="1"/>
</dbReference>
<organism evidence="4 5">
    <name type="scientific">Euplotes crassus</name>
    <dbReference type="NCBI Taxonomy" id="5936"/>
    <lineage>
        <taxon>Eukaryota</taxon>
        <taxon>Sar</taxon>
        <taxon>Alveolata</taxon>
        <taxon>Ciliophora</taxon>
        <taxon>Intramacronucleata</taxon>
        <taxon>Spirotrichea</taxon>
        <taxon>Hypotrichia</taxon>
        <taxon>Euplotida</taxon>
        <taxon>Euplotidae</taxon>
        <taxon>Moneuplotes</taxon>
    </lineage>
</organism>
<feature type="domain" description="GST N-terminal" evidence="2">
    <location>
        <begin position="2"/>
        <end position="82"/>
    </location>
</feature>
<evidence type="ECO:0000259" key="2">
    <source>
        <dbReference type="PROSITE" id="PS50404"/>
    </source>
</evidence>
<gene>
    <name evidence="4" type="ORF">ECRASSUSDP1_LOCUS21027</name>
</gene>
<comment type="subunit">
    <text evidence="1">Homodimer.</text>
</comment>
<dbReference type="PROSITE" id="PS50404">
    <property type="entry name" value="GST_NTER"/>
    <property type="match status" value="1"/>
</dbReference>
<evidence type="ECO:0000259" key="3">
    <source>
        <dbReference type="PROSITE" id="PS50405"/>
    </source>
</evidence>
<evidence type="ECO:0000313" key="5">
    <source>
        <dbReference type="Proteomes" id="UP001295684"/>
    </source>
</evidence>
<dbReference type="InterPro" id="IPR040079">
    <property type="entry name" value="Glutathione_S-Trfase"/>
</dbReference>
<evidence type="ECO:0008006" key="6">
    <source>
        <dbReference type="Google" id="ProtNLM"/>
    </source>
</evidence>
<evidence type="ECO:0000256" key="1">
    <source>
        <dbReference type="ARBA" id="ARBA00011738"/>
    </source>
</evidence>
<dbReference type="EMBL" id="CAMPGE010021470">
    <property type="protein sequence ID" value="CAI2379614.1"/>
    <property type="molecule type" value="Genomic_DNA"/>
</dbReference>
<keyword evidence="5" id="KW-1185">Reference proteome</keyword>
<dbReference type="AlphaFoldDB" id="A0AAD1XVE5"/>
<accession>A0AAD1XVE5</accession>
<dbReference type="InterPro" id="IPR036282">
    <property type="entry name" value="Glutathione-S-Trfase_C_sf"/>
</dbReference>
<dbReference type="InterPro" id="IPR010987">
    <property type="entry name" value="Glutathione-S-Trfase_C-like"/>
</dbReference>
<reference evidence="4" key="1">
    <citation type="submission" date="2023-07" db="EMBL/GenBank/DDBJ databases">
        <authorList>
            <consortium name="AG Swart"/>
            <person name="Singh M."/>
            <person name="Singh A."/>
            <person name="Seah K."/>
            <person name="Emmerich C."/>
        </authorList>
    </citation>
    <scope>NUCLEOTIDE SEQUENCE</scope>
    <source>
        <strain evidence="4">DP1</strain>
    </source>
</reference>
<proteinExistence type="predicted"/>
<dbReference type="InterPro" id="IPR004046">
    <property type="entry name" value="GST_C"/>
</dbReference>